<reference evidence="4 6" key="2">
    <citation type="submission" date="2019-07" db="EMBL/GenBank/DDBJ databases">
        <title>Draft genome of two Muricauda strains isolated from deep sea.</title>
        <authorList>
            <person name="Sun C."/>
        </authorList>
    </citation>
    <scope>NUCLEOTIDE SEQUENCE [LARGE SCALE GENOMIC DNA]</scope>
    <source>
        <strain evidence="4 6">NH166</strain>
    </source>
</reference>
<dbReference type="Proteomes" id="UP000321528">
    <property type="component" value="Unassembled WGS sequence"/>
</dbReference>
<evidence type="ECO:0000313" key="4">
    <source>
        <dbReference type="EMBL" id="TXK00413.1"/>
    </source>
</evidence>
<dbReference type="OrthoDB" id="1440844at2"/>
<accession>A0A418N4C0</accession>
<organism evidence="3 5">
    <name type="scientific">Flagellimonas aequoris</name>
    <dbReference type="NCBI Taxonomy" id="2306997"/>
    <lineage>
        <taxon>Bacteria</taxon>
        <taxon>Pseudomonadati</taxon>
        <taxon>Bacteroidota</taxon>
        <taxon>Flavobacteriia</taxon>
        <taxon>Flavobacteriales</taxon>
        <taxon>Flavobacteriaceae</taxon>
        <taxon>Flagellimonas</taxon>
    </lineage>
</organism>
<sequence length="303" mass="32240">MIGILPLTTTLLPILGGSTQPTKSPTGTTTTTSGGSMVGMVGAITSVTSLVGKILDGKVISKTIGQALKDGFNCWGATWTPSRAEEELPTWISKVAELFKSSLNVQRSGLENSINTFFRTFWGKVASDYDAKKTLENWIGWRYDSAKDCTLKGLIVLEKGIDAYLTELESTTKQICNEVNCDVTISKKTITLYRTEAGGKAVKVPYTKSVPQIKVTVRPDVVETVKETLGGTVGSSSGATTSTKTTSNPFGGANPFGTTTSKTSDTKTLQVMGGIGLGLAALVGLFMKTGNSYSKSKSRKLYR</sequence>
<feature type="compositionally biased region" description="Low complexity" evidence="1">
    <location>
        <begin position="232"/>
        <end position="247"/>
    </location>
</feature>
<keyword evidence="2" id="KW-1133">Transmembrane helix</keyword>
<proteinExistence type="predicted"/>
<evidence type="ECO:0000313" key="5">
    <source>
        <dbReference type="Proteomes" id="UP000284189"/>
    </source>
</evidence>
<keyword evidence="6" id="KW-1185">Reference proteome</keyword>
<dbReference type="EMBL" id="VNWL01000029">
    <property type="protein sequence ID" value="TXK00413.1"/>
    <property type="molecule type" value="Genomic_DNA"/>
</dbReference>
<evidence type="ECO:0000313" key="6">
    <source>
        <dbReference type="Proteomes" id="UP000321528"/>
    </source>
</evidence>
<protein>
    <submittedName>
        <fullName evidence="3">Uncharacterized protein</fullName>
    </submittedName>
</protein>
<reference evidence="3 5" key="1">
    <citation type="submission" date="2018-08" db="EMBL/GenBank/DDBJ databases">
        <title>Proposal of Muricauda 72 sp.nov. and Muricauda NH166 sp.nov., isolated from seawater.</title>
        <authorList>
            <person name="Cheng H."/>
            <person name="Wu Y.-H."/>
            <person name="Guo L.-L."/>
            <person name="Xu X.-W."/>
        </authorList>
    </citation>
    <scope>NUCLEOTIDE SEQUENCE [LARGE SCALE GENOMIC DNA]</scope>
    <source>
        <strain evidence="3 5">NH166</strain>
    </source>
</reference>
<keyword evidence="2" id="KW-0812">Transmembrane</keyword>
<evidence type="ECO:0000256" key="1">
    <source>
        <dbReference type="SAM" id="MobiDB-lite"/>
    </source>
</evidence>
<feature type="transmembrane region" description="Helical" evidence="2">
    <location>
        <begin position="269"/>
        <end position="287"/>
    </location>
</feature>
<dbReference type="AlphaFoldDB" id="A0A418N4C0"/>
<dbReference type="Proteomes" id="UP000284189">
    <property type="component" value="Unassembled WGS sequence"/>
</dbReference>
<gene>
    <name evidence="3" type="ORF">D2U88_16120</name>
    <name evidence="4" type="ORF">FQ019_15940</name>
</gene>
<name>A0A418N4C0_9FLAO</name>
<evidence type="ECO:0000256" key="2">
    <source>
        <dbReference type="SAM" id="Phobius"/>
    </source>
</evidence>
<comment type="caution">
    <text evidence="3">The sequence shown here is derived from an EMBL/GenBank/DDBJ whole genome shotgun (WGS) entry which is preliminary data.</text>
</comment>
<dbReference type="EMBL" id="QXFJ01000030">
    <property type="protein sequence ID" value="RIV68714.1"/>
    <property type="molecule type" value="Genomic_DNA"/>
</dbReference>
<feature type="region of interest" description="Disordered" evidence="1">
    <location>
        <begin position="232"/>
        <end position="264"/>
    </location>
</feature>
<dbReference type="RefSeq" id="WP_119641553.1">
    <property type="nucleotide sequence ID" value="NZ_QXFJ01000030.1"/>
</dbReference>
<keyword evidence="2" id="KW-0472">Membrane</keyword>
<evidence type="ECO:0000313" key="3">
    <source>
        <dbReference type="EMBL" id="RIV68714.1"/>
    </source>
</evidence>